<keyword evidence="5 10" id="KW-0472">Membrane</keyword>
<evidence type="ECO:0000256" key="5">
    <source>
        <dbReference type="ARBA" id="ARBA00023136"/>
    </source>
</evidence>
<evidence type="ECO:0000256" key="3">
    <source>
        <dbReference type="ARBA" id="ARBA00022692"/>
    </source>
</evidence>
<feature type="binding site" evidence="10">
    <location>
        <position position="79"/>
    </location>
    <ligand>
        <name>Na(+)</name>
        <dbReference type="ChEBI" id="CHEBI:29101"/>
        <note>structural</note>
    </ligand>
</feature>
<accession>A0A2A6FN87</accession>
<comment type="activity regulation">
    <text evidence="10">Na(+) is not transported, but it plays an essential structural role and its presence is essential for fluoride channel function.</text>
</comment>
<evidence type="ECO:0000256" key="1">
    <source>
        <dbReference type="ARBA" id="ARBA00004651"/>
    </source>
</evidence>
<dbReference type="GO" id="GO:0062054">
    <property type="term" value="F:fluoride channel activity"/>
    <property type="evidence" value="ECO:0007669"/>
    <property type="project" value="UniProtKB-UniRule"/>
</dbReference>
<dbReference type="PANTHER" id="PTHR28259:SF1">
    <property type="entry name" value="FLUORIDE EXPORT PROTEIN 1-RELATED"/>
    <property type="match status" value="1"/>
</dbReference>
<feature type="transmembrane region" description="Helical" evidence="10">
    <location>
        <begin position="71"/>
        <end position="89"/>
    </location>
</feature>
<gene>
    <name evidence="10" type="primary">fluC</name>
    <name evidence="10" type="synonym">crcB</name>
    <name evidence="11" type="ORF">B5766_11965</name>
</gene>
<dbReference type="Proteomes" id="UP000219994">
    <property type="component" value="Unassembled WGS sequence"/>
</dbReference>
<proteinExistence type="inferred from homology"/>
<dbReference type="GO" id="GO:0140114">
    <property type="term" value="P:cellular detoxification of fluoride"/>
    <property type="evidence" value="ECO:0007669"/>
    <property type="project" value="UniProtKB-UniRule"/>
</dbReference>
<comment type="subcellular location">
    <subcellularLocation>
        <location evidence="1 10">Cell membrane</location>
        <topology evidence="1 10">Multi-pass membrane protein</topology>
    </subcellularLocation>
</comment>
<dbReference type="InterPro" id="IPR003691">
    <property type="entry name" value="FluC"/>
</dbReference>
<evidence type="ECO:0000256" key="10">
    <source>
        <dbReference type="HAMAP-Rule" id="MF_00454"/>
    </source>
</evidence>
<keyword evidence="10" id="KW-0813">Transport</keyword>
<comment type="similarity">
    <text evidence="7 10">Belongs to the fluoride channel Fluc/FEX (TC 1.A.43) family.</text>
</comment>
<evidence type="ECO:0000256" key="7">
    <source>
        <dbReference type="ARBA" id="ARBA00035120"/>
    </source>
</evidence>
<evidence type="ECO:0000256" key="8">
    <source>
        <dbReference type="ARBA" id="ARBA00035585"/>
    </source>
</evidence>
<comment type="catalytic activity">
    <reaction evidence="8">
        <text>fluoride(in) = fluoride(out)</text>
        <dbReference type="Rhea" id="RHEA:76159"/>
        <dbReference type="ChEBI" id="CHEBI:17051"/>
    </reaction>
    <physiologicalReaction direction="left-to-right" evidence="8">
        <dbReference type="Rhea" id="RHEA:76160"/>
    </physiologicalReaction>
</comment>
<dbReference type="GO" id="GO:0046872">
    <property type="term" value="F:metal ion binding"/>
    <property type="evidence" value="ECO:0007669"/>
    <property type="project" value="UniProtKB-KW"/>
</dbReference>
<keyword evidence="6 10" id="KW-0407">Ion channel</keyword>
<organism evidence="11 12">
    <name type="scientific">Candidatus Lumbricidiphila eiseniae</name>
    <dbReference type="NCBI Taxonomy" id="1969409"/>
    <lineage>
        <taxon>Bacteria</taxon>
        <taxon>Bacillati</taxon>
        <taxon>Actinomycetota</taxon>
        <taxon>Actinomycetes</taxon>
        <taxon>Micrococcales</taxon>
        <taxon>Microbacteriaceae</taxon>
        <taxon>Candidatus Lumbricidiphila</taxon>
    </lineage>
</organism>
<evidence type="ECO:0000256" key="9">
    <source>
        <dbReference type="ARBA" id="ARBA00049940"/>
    </source>
</evidence>
<keyword evidence="4 10" id="KW-1133">Transmembrane helix</keyword>
<evidence type="ECO:0000313" key="12">
    <source>
        <dbReference type="Proteomes" id="UP000219994"/>
    </source>
</evidence>
<keyword evidence="10" id="KW-0479">Metal-binding</keyword>
<keyword evidence="3 10" id="KW-0812">Transmembrane</keyword>
<reference evidence="12" key="1">
    <citation type="submission" date="2017-03" db="EMBL/GenBank/DDBJ databases">
        <authorList>
            <person name="Lund M.B."/>
        </authorList>
    </citation>
    <scope>NUCLEOTIDE SEQUENCE [LARGE SCALE GENOMIC DNA]</scope>
</reference>
<name>A0A2A6FN87_9MICO</name>
<dbReference type="HAMAP" id="MF_00454">
    <property type="entry name" value="FluC"/>
    <property type="match status" value="1"/>
</dbReference>
<dbReference type="AlphaFoldDB" id="A0A2A6FN87"/>
<dbReference type="Pfam" id="PF02537">
    <property type="entry name" value="CRCB"/>
    <property type="match status" value="1"/>
</dbReference>
<feature type="transmembrane region" description="Helical" evidence="10">
    <location>
        <begin position="101"/>
        <end position="125"/>
    </location>
</feature>
<comment type="function">
    <text evidence="9 10">Fluoride-specific ion channel. Important for reducing fluoride concentration in the cell, thus reducing its toxicity.</text>
</comment>
<feature type="transmembrane region" description="Helical" evidence="10">
    <location>
        <begin position="36"/>
        <end position="59"/>
    </location>
</feature>
<dbReference type="EMBL" id="NAEP01000056">
    <property type="protein sequence ID" value="PDQ34352.1"/>
    <property type="molecule type" value="Genomic_DNA"/>
</dbReference>
<keyword evidence="10" id="KW-0915">Sodium</keyword>
<evidence type="ECO:0000256" key="6">
    <source>
        <dbReference type="ARBA" id="ARBA00023303"/>
    </source>
</evidence>
<evidence type="ECO:0000313" key="11">
    <source>
        <dbReference type="EMBL" id="PDQ34352.1"/>
    </source>
</evidence>
<keyword evidence="2 10" id="KW-1003">Cell membrane</keyword>
<dbReference type="GO" id="GO:0005886">
    <property type="term" value="C:plasma membrane"/>
    <property type="evidence" value="ECO:0007669"/>
    <property type="project" value="UniProtKB-SubCell"/>
</dbReference>
<protein>
    <recommendedName>
        <fullName evidence="10">Fluoride-specific ion channel FluC</fullName>
    </recommendedName>
</protein>
<evidence type="ECO:0000256" key="4">
    <source>
        <dbReference type="ARBA" id="ARBA00022989"/>
    </source>
</evidence>
<sequence length="126" mass="12993">MTSALTPAVIATVLGTGAAGAVGRYLMMRVLPVKHGRVPLAILLVNTVGSGLAGVVVGFAERSVLSPDARLILLTGLCGALTTFSTWTVDTVRLIRERRYLPAAFNIAGTTVLAVGAATTGYLLAR</sequence>
<evidence type="ECO:0000256" key="2">
    <source>
        <dbReference type="ARBA" id="ARBA00022475"/>
    </source>
</evidence>
<feature type="binding site" evidence="10">
    <location>
        <position position="82"/>
    </location>
    <ligand>
        <name>Na(+)</name>
        <dbReference type="ChEBI" id="CHEBI:29101"/>
        <note>structural</note>
    </ligand>
</feature>
<comment type="caution">
    <text evidence="11">The sequence shown here is derived from an EMBL/GenBank/DDBJ whole genome shotgun (WGS) entry which is preliminary data.</text>
</comment>
<keyword evidence="10" id="KW-0406">Ion transport</keyword>
<dbReference type="PANTHER" id="PTHR28259">
    <property type="entry name" value="FLUORIDE EXPORT PROTEIN 1-RELATED"/>
    <property type="match status" value="1"/>
</dbReference>